<dbReference type="GO" id="GO:0035091">
    <property type="term" value="F:phosphatidylinositol binding"/>
    <property type="evidence" value="ECO:0007669"/>
    <property type="project" value="InterPro"/>
</dbReference>
<proteinExistence type="predicted"/>
<dbReference type="InterPro" id="IPR036871">
    <property type="entry name" value="PX_dom_sf"/>
</dbReference>
<keyword evidence="4" id="KW-1185">Reference proteome</keyword>
<evidence type="ECO:0000259" key="2">
    <source>
        <dbReference type="PROSITE" id="PS50195"/>
    </source>
</evidence>
<gene>
    <name evidence="3" type="ORF">Pfra01_000521000</name>
</gene>
<accession>A0A9W6X245</accession>
<evidence type="ECO:0000313" key="3">
    <source>
        <dbReference type="EMBL" id="GMF26933.1"/>
    </source>
</evidence>
<evidence type="ECO:0000313" key="4">
    <source>
        <dbReference type="Proteomes" id="UP001165121"/>
    </source>
</evidence>
<evidence type="ECO:0000256" key="1">
    <source>
        <dbReference type="SAM" id="SignalP"/>
    </source>
</evidence>
<dbReference type="CDD" id="cd06093">
    <property type="entry name" value="PX_domain"/>
    <property type="match status" value="1"/>
</dbReference>
<organism evidence="3 4">
    <name type="scientific">Phytophthora fragariaefolia</name>
    <dbReference type="NCBI Taxonomy" id="1490495"/>
    <lineage>
        <taxon>Eukaryota</taxon>
        <taxon>Sar</taxon>
        <taxon>Stramenopiles</taxon>
        <taxon>Oomycota</taxon>
        <taxon>Peronosporomycetes</taxon>
        <taxon>Peronosporales</taxon>
        <taxon>Peronosporaceae</taxon>
        <taxon>Phytophthora</taxon>
    </lineage>
</organism>
<dbReference type="Pfam" id="PF00787">
    <property type="entry name" value="PX"/>
    <property type="match status" value="1"/>
</dbReference>
<feature type="chain" id="PRO_5040816584" evidence="1">
    <location>
        <begin position="23"/>
        <end position="410"/>
    </location>
</feature>
<dbReference type="InterPro" id="IPR001683">
    <property type="entry name" value="PX_dom"/>
</dbReference>
<feature type="signal peptide" evidence="1">
    <location>
        <begin position="1"/>
        <end position="22"/>
    </location>
</feature>
<dbReference type="PROSITE" id="PS50195">
    <property type="entry name" value="PX"/>
    <property type="match status" value="1"/>
</dbReference>
<comment type="caution">
    <text evidence="3">The sequence shown here is derived from an EMBL/GenBank/DDBJ whole genome shotgun (WGS) entry which is preliminary data.</text>
</comment>
<feature type="domain" description="PX" evidence="2">
    <location>
        <begin position="130"/>
        <end position="268"/>
    </location>
</feature>
<sequence>MSLSWEALAALMVGWQLETGCASFNQSNPRLLACVGGTISVNFGTDCLVVSDHSPEQRTNQHSSLAGRSSWWPRAVFHRLAPRSANVPQSRAIYFFAPISSADASFCAPSMIDEDSISVVITASKEVEGGEALDADEGGAVSHGKGHKYTMYTVFVRNVTTGGKCVVRRRYSDFYKLRKELMELVSWGHCSHCEQYLQQIAAYPFPRRRLLRSSRAAVVKERMDSLGLFLRHMLLCIMARSFEECSQACENIENCILKSFLQMEQTESLFPTMASKQRPIEILQAMEEKRQQQIKAAGLRSKSLAYTTLSDQGDNAPSRQSRSQRQVGTDTCHLCLQKWTHCYCNSDQDSVFPVHVPAAKDDYESPANDRPSASMADSDASRCSRCENDWNHCYCCQQVSPTASSVCTDR</sequence>
<protein>
    <submittedName>
        <fullName evidence="3">Unnamed protein product</fullName>
    </submittedName>
</protein>
<name>A0A9W6X245_9STRA</name>
<dbReference type="OrthoDB" id="10254720at2759"/>
<dbReference type="AlphaFoldDB" id="A0A9W6X245"/>
<dbReference type="Gene3D" id="3.30.1520.10">
    <property type="entry name" value="Phox-like domain"/>
    <property type="match status" value="1"/>
</dbReference>
<dbReference type="EMBL" id="BSXT01000420">
    <property type="protein sequence ID" value="GMF26933.1"/>
    <property type="molecule type" value="Genomic_DNA"/>
</dbReference>
<dbReference type="Proteomes" id="UP001165121">
    <property type="component" value="Unassembled WGS sequence"/>
</dbReference>
<reference evidence="3" key="1">
    <citation type="submission" date="2023-04" db="EMBL/GenBank/DDBJ databases">
        <title>Phytophthora fragariaefolia NBRC 109709.</title>
        <authorList>
            <person name="Ichikawa N."/>
            <person name="Sato H."/>
            <person name="Tonouchi N."/>
        </authorList>
    </citation>
    <scope>NUCLEOTIDE SEQUENCE</scope>
    <source>
        <strain evidence="3">NBRC 109709</strain>
    </source>
</reference>
<keyword evidence="1" id="KW-0732">Signal</keyword>
<dbReference type="SUPFAM" id="SSF64268">
    <property type="entry name" value="PX domain"/>
    <property type="match status" value="1"/>
</dbReference>